<protein>
    <submittedName>
        <fullName evidence="2">Uncharacterized protein</fullName>
    </submittedName>
</protein>
<keyword evidence="3" id="KW-1185">Reference proteome</keyword>
<dbReference type="Proteomes" id="UP001066276">
    <property type="component" value="Chromosome 3_2"/>
</dbReference>
<evidence type="ECO:0000256" key="1">
    <source>
        <dbReference type="SAM" id="MobiDB-lite"/>
    </source>
</evidence>
<gene>
    <name evidence="2" type="ORF">NDU88_001937</name>
</gene>
<proteinExistence type="predicted"/>
<name>A0AAV7TJS0_PLEWA</name>
<reference evidence="2" key="1">
    <citation type="journal article" date="2022" name="bioRxiv">
        <title>Sequencing and chromosome-scale assembly of the giantPleurodeles waltlgenome.</title>
        <authorList>
            <person name="Brown T."/>
            <person name="Elewa A."/>
            <person name="Iarovenko S."/>
            <person name="Subramanian E."/>
            <person name="Araus A.J."/>
            <person name="Petzold A."/>
            <person name="Susuki M."/>
            <person name="Suzuki K.-i.T."/>
            <person name="Hayashi T."/>
            <person name="Toyoda A."/>
            <person name="Oliveira C."/>
            <person name="Osipova E."/>
            <person name="Leigh N.D."/>
            <person name="Simon A."/>
            <person name="Yun M.H."/>
        </authorList>
    </citation>
    <scope>NUCLEOTIDE SEQUENCE</scope>
    <source>
        <strain evidence="2">20211129_DDA</strain>
        <tissue evidence="2">Liver</tissue>
    </source>
</reference>
<evidence type="ECO:0000313" key="3">
    <source>
        <dbReference type="Proteomes" id="UP001066276"/>
    </source>
</evidence>
<dbReference type="EMBL" id="JANPWB010000006">
    <property type="protein sequence ID" value="KAJ1176668.1"/>
    <property type="molecule type" value="Genomic_DNA"/>
</dbReference>
<feature type="compositionally biased region" description="Basic and acidic residues" evidence="1">
    <location>
        <begin position="54"/>
        <end position="86"/>
    </location>
</feature>
<feature type="region of interest" description="Disordered" evidence="1">
    <location>
        <begin position="1"/>
        <end position="121"/>
    </location>
</feature>
<organism evidence="2 3">
    <name type="scientific">Pleurodeles waltl</name>
    <name type="common">Iberian ribbed newt</name>
    <dbReference type="NCBI Taxonomy" id="8319"/>
    <lineage>
        <taxon>Eukaryota</taxon>
        <taxon>Metazoa</taxon>
        <taxon>Chordata</taxon>
        <taxon>Craniata</taxon>
        <taxon>Vertebrata</taxon>
        <taxon>Euteleostomi</taxon>
        <taxon>Amphibia</taxon>
        <taxon>Batrachia</taxon>
        <taxon>Caudata</taxon>
        <taxon>Salamandroidea</taxon>
        <taxon>Salamandridae</taxon>
        <taxon>Pleurodelinae</taxon>
        <taxon>Pleurodeles</taxon>
    </lineage>
</organism>
<evidence type="ECO:0000313" key="2">
    <source>
        <dbReference type="EMBL" id="KAJ1176668.1"/>
    </source>
</evidence>
<dbReference type="AlphaFoldDB" id="A0AAV7TJS0"/>
<accession>A0AAV7TJS0</accession>
<sequence length="121" mass="13069">MPYCDGPDLADPHNISTGAVASWVDPEMSPGSTNPVGSRLSPREPGRSKGQVAELRRRTADEQRRVGNKDTEDEPRRPVRTEESRRPLGSSATLECGAGAKNGTTAVSTRDEESRPQEAEP</sequence>
<feature type="compositionally biased region" description="Basic and acidic residues" evidence="1">
    <location>
        <begin position="109"/>
        <end position="121"/>
    </location>
</feature>
<comment type="caution">
    <text evidence="2">The sequence shown here is derived from an EMBL/GenBank/DDBJ whole genome shotgun (WGS) entry which is preliminary data.</text>
</comment>